<organism evidence="2 3">
    <name type="scientific">Rotaria sordida</name>
    <dbReference type="NCBI Taxonomy" id="392033"/>
    <lineage>
        <taxon>Eukaryota</taxon>
        <taxon>Metazoa</taxon>
        <taxon>Spiralia</taxon>
        <taxon>Gnathifera</taxon>
        <taxon>Rotifera</taxon>
        <taxon>Eurotatoria</taxon>
        <taxon>Bdelloidea</taxon>
        <taxon>Philodinida</taxon>
        <taxon>Philodinidae</taxon>
        <taxon>Rotaria</taxon>
    </lineage>
</organism>
<reference evidence="2" key="1">
    <citation type="submission" date="2021-02" db="EMBL/GenBank/DDBJ databases">
        <authorList>
            <person name="Nowell W R."/>
        </authorList>
    </citation>
    <scope>NUCLEOTIDE SEQUENCE</scope>
</reference>
<dbReference type="InterPro" id="IPR032867">
    <property type="entry name" value="DYW_dom"/>
</dbReference>
<dbReference type="InterPro" id="IPR046849">
    <property type="entry name" value="E2_motif"/>
</dbReference>
<comment type="caution">
    <text evidence="2">The sequence shown here is derived from an EMBL/GenBank/DDBJ whole genome shotgun (WGS) entry which is preliminary data.</text>
</comment>
<dbReference type="Pfam" id="PF20430">
    <property type="entry name" value="Eplus_motif"/>
    <property type="match status" value="1"/>
</dbReference>
<evidence type="ECO:0000259" key="1">
    <source>
        <dbReference type="Pfam" id="PF14432"/>
    </source>
</evidence>
<dbReference type="Pfam" id="PF14432">
    <property type="entry name" value="DYW_deaminase"/>
    <property type="match status" value="1"/>
</dbReference>
<dbReference type="GO" id="GO:0008270">
    <property type="term" value="F:zinc ion binding"/>
    <property type="evidence" value="ECO:0007669"/>
    <property type="project" value="InterPro"/>
</dbReference>
<gene>
    <name evidence="2" type="ORF">JBS370_LOCUS25656</name>
</gene>
<dbReference type="EMBL" id="CAJOBD010004321">
    <property type="protein sequence ID" value="CAF3989817.1"/>
    <property type="molecule type" value="Genomic_DNA"/>
</dbReference>
<name>A0A819N8G7_9BILA</name>
<dbReference type="AlphaFoldDB" id="A0A819N8G7"/>
<evidence type="ECO:0000313" key="3">
    <source>
        <dbReference type="Proteomes" id="UP000663836"/>
    </source>
</evidence>
<protein>
    <recommendedName>
        <fullName evidence="1">DYW domain-containing protein</fullName>
    </recommendedName>
</protein>
<dbReference type="Proteomes" id="UP000663836">
    <property type="component" value="Unassembled WGS sequence"/>
</dbReference>
<feature type="domain" description="DYW" evidence="1">
    <location>
        <begin position="158"/>
        <end position="251"/>
    </location>
</feature>
<evidence type="ECO:0000313" key="2">
    <source>
        <dbReference type="EMBL" id="CAF3989817.1"/>
    </source>
</evidence>
<proteinExistence type="predicted"/>
<sequence length="252" mass="29517">MNIIVSFVRKLKKQTFDLNYFVRYQLLLNEVLMKFERIPMKINYLNDLLTYNKTQRMIYDYQISNMASCVIDNNQKNSLLYNSVLFSKIDSTSNEREKILDKIRLYRKQSGNKVVVGKSLTMVDKEIVEFVVNDKSHPQSTEIYAELNRLTIELLKDGYIFDSRWISRKLRKGETVISVLCSHSEKLALAFNLIQKPIPSLINIKNNLRLCGDCHEFMKRVAKLRQCEILISDANGIHRFKTNGECSCKDHF</sequence>
<accession>A0A819N8G7</accession>